<dbReference type="PANTHER" id="PTHR17224">
    <property type="entry name" value="PEPTIDYL-TRNA HYDROLASE"/>
    <property type="match status" value="1"/>
</dbReference>
<accession>A0A0G0AS66</accession>
<keyword evidence="4" id="KW-0694">RNA-binding</keyword>
<dbReference type="PANTHER" id="PTHR17224:SF1">
    <property type="entry name" value="PEPTIDYL-TRNA HYDROLASE"/>
    <property type="match status" value="1"/>
</dbReference>
<evidence type="ECO:0000256" key="1">
    <source>
        <dbReference type="ARBA" id="ARBA00013260"/>
    </source>
</evidence>
<gene>
    <name evidence="9" type="ORF">UR54_C0024G0005</name>
</gene>
<proteinExistence type="inferred from homology"/>
<evidence type="ECO:0000256" key="5">
    <source>
        <dbReference type="ARBA" id="ARBA00038063"/>
    </source>
</evidence>
<evidence type="ECO:0000256" key="6">
    <source>
        <dbReference type="ARBA" id="ARBA00050038"/>
    </source>
</evidence>
<dbReference type="Gene3D" id="3.40.50.1470">
    <property type="entry name" value="Peptidyl-tRNA hydrolase"/>
    <property type="match status" value="1"/>
</dbReference>
<evidence type="ECO:0000256" key="2">
    <source>
        <dbReference type="ARBA" id="ARBA00022555"/>
    </source>
</evidence>
<dbReference type="CDD" id="cd00462">
    <property type="entry name" value="PTH"/>
    <property type="match status" value="1"/>
</dbReference>
<evidence type="ECO:0000256" key="8">
    <source>
        <dbReference type="RuleBase" id="RU004320"/>
    </source>
</evidence>
<sequence>MLLIVGLGNPGIKYKNNRHNVGQMFIDFIASLLYCSIVKKEKLFITMKQSNNETIVLAKPLAFMNNSGLAVKKLIEKFKMKNEKLIVVHDDLDIPLGKFHIQFGVGPQLHNGLESIEQHLKTKDFWRVRIGVDNRQPKYLSHGRDIDNKQKWIEGEKYSLQNFLSQEKKLLETEIFSKIFSQLKLNFKML</sequence>
<evidence type="ECO:0000256" key="3">
    <source>
        <dbReference type="ARBA" id="ARBA00022801"/>
    </source>
</evidence>
<dbReference type="PATRIC" id="fig|1618477.3.peg.393"/>
<evidence type="ECO:0000313" key="10">
    <source>
        <dbReference type="Proteomes" id="UP000034688"/>
    </source>
</evidence>
<keyword evidence="3 7" id="KW-0378">Hydrolase</keyword>
<evidence type="ECO:0000313" key="9">
    <source>
        <dbReference type="EMBL" id="KKP59734.1"/>
    </source>
</evidence>
<dbReference type="Pfam" id="PF01195">
    <property type="entry name" value="Pept_tRNA_hydro"/>
    <property type="match status" value="1"/>
</dbReference>
<protein>
    <recommendedName>
        <fullName evidence="6 7">Peptidyl-tRNA hydrolase</fullName>
        <ecNumber evidence="1 7">3.1.1.29</ecNumber>
    </recommendedName>
</protein>
<dbReference type="STRING" id="1618477.UR54_C0024G0005"/>
<dbReference type="EMBL" id="LBPP01000024">
    <property type="protein sequence ID" value="KKP59734.1"/>
    <property type="molecule type" value="Genomic_DNA"/>
</dbReference>
<evidence type="ECO:0000256" key="4">
    <source>
        <dbReference type="ARBA" id="ARBA00022884"/>
    </source>
</evidence>
<organism evidence="9 10">
    <name type="scientific">Candidatus Roizmanbacteria bacterium GW2011_GWA2_34_18</name>
    <dbReference type="NCBI Taxonomy" id="1618477"/>
    <lineage>
        <taxon>Bacteria</taxon>
        <taxon>Candidatus Roizmaniibacteriota</taxon>
    </lineage>
</organism>
<name>A0A0G0AS66_9BACT</name>
<reference evidence="9 10" key="1">
    <citation type="journal article" date="2015" name="Nature">
        <title>rRNA introns, odd ribosomes, and small enigmatic genomes across a large radiation of phyla.</title>
        <authorList>
            <person name="Brown C.T."/>
            <person name="Hug L.A."/>
            <person name="Thomas B.C."/>
            <person name="Sharon I."/>
            <person name="Castelle C.J."/>
            <person name="Singh A."/>
            <person name="Wilkins M.J."/>
            <person name="Williams K.H."/>
            <person name="Banfield J.F."/>
        </authorList>
    </citation>
    <scope>NUCLEOTIDE SEQUENCE [LARGE SCALE GENOMIC DNA]</scope>
</reference>
<evidence type="ECO:0000256" key="7">
    <source>
        <dbReference type="RuleBase" id="RU000673"/>
    </source>
</evidence>
<dbReference type="GO" id="GO:0004045">
    <property type="term" value="F:peptidyl-tRNA hydrolase activity"/>
    <property type="evidence" value="ECO:0007669"/>
    <property type="project" value="UniProtKB-EC"/>
</dbReference>
<dbReference type="InterPro" id="IPR001328">
    <property type="entry name" value="Pept_tRNA_hydro"/>
</dbReference>
<dbReference type="InterPro" id="IPR036416">
    <property type="entry name" value="Pept_tRNA_hydro_sf"/>
</dbReference>
<dbReference type="SUPFAM" id="SSF53178">
    <property type="entry name" value="Peptidyl-tRNA hydrolase-like"/>
    <property type="match status" value="1"/>
</dbReference>
<dbReference type="EC" id="3.1.1.29" evidence="1 7"/>
<dbReference type="Proteomes" id="UP000034688">
    <property type="component" value="Unassembled WGS sequence"/>
</dbReference>
<dbReference type="InterPro" id="IPR018171">
    <property type="entry name" value="Pept_tRNA_hydro_CS"/>
</dbReference>
<keyword evidence="2" id="KW-0820">tRNA-binding</keyword>
<dbReference type="GO" id="GO:0000049">
    <property type="term" value="F:tRNA binding"/>
    <property type="evidence" value="ECO:0007669"/>
    <property type="project" value="UniProtKB-KW"/>
</dbReference>
<comment type="caution">
    <text evidence="9">The sequence shown here is derived from an EMBL/GenBank/DDBJ whole genome shotgun (WGS) entry which is preliminary data.</text>
</comment>
<dbReference type="PROSITE" id="PS01195">
    <property type="entry name" value="PEPT_TRNA_HYDROL_1"/>
    <property type="match status" value="1"/>
</dbReference>
<dbReference type="NCBIfam" id="TIGR00447">
    <property type="entry name" value="pth"/>
    <property type="match status" value="1"/>
</dbReference>
<comment type="catalytic activity">
    <reaction evidence="7">
        <text>an N-acyl-L-alpha-aminoacyl-tRNA + H2O = an N-acyl-L-amino acid + a tRNA + H(+)</text>
        <dbReference type="Rhea" id="RHEA:54448"/>
        <dbReference type="Rhea" id="RHEA-COMP:10123"/>
        <dbReference type="Rhea" id="RHEA-COMP:13883"/>
        <dbReference type="ChEBI" id="CHEBI:15377"/>
        <dbReference type="ChEBI" id="CHEBI:15378"/>
        <dbReference type="ChEBI" id="CHEBI:59874"/>
        <dbReference type="ChEBI" id="CHEBI:78442"/>
        <dbReference type="ChEBI" id="CHEBI:138191"/>
        <dbReference type="EC" id="3.1.1.29"/>
    </reaction>
</comment>
<comment type="similarity">
    <text evidence="5 8">Belongs to the PTH family.</text>
</comment>
<dbReference type="AlphaFoldDB" id="A0A0G0AS66"/>